<dbReference type="EMBL" id="JABFAF010000013">
    <property type="protein sequence ID" value="MBA0875061.1"/>
    <property type="molecule type" value="Genomic_DNA"/>
</dbReference>
<dbReference type="Proteomes" id="UP000593576">
    <property type="component" value="Unassembled WGS sequence"/>
</dbReference>
<organism evidence="1 2">
    <name type="scientific">Gossypium schwendimanii</name>
    <name type="common">Cotton</name>
    <dbReference type="NCBI Taxonomy" id="34291"/>
    <lineage>
        <taxon>Eukaryota</taxon>
        <taxon>Viridiplantae</taxon>
        <taxon>Streptophyta</taxon>
        <taxon>Embryophyta</taxon>
        <taxon>Tracheophyta</taxon>
        <taxon>Spermatophyta</taxon>
        <taxon>Magnoliopsida</taxon>
        <taxon>eudicotyledons</taxon>
        <taxon>Gunneridae</taxon>
        <taxon>Pentapetalae</taxon>
        <taxon>rosids</taxon>
        <taxon>malvids</taxon>
        <taxon>Malvales</taxon>
        <taxon>Malvaceae</taxon>
        <taxon>Malvoideae</taxon>
        <taxon>Gossypium</taxon>
    </lineage>
</organism>
<comment type="caution">
    <text evidence="1">The sequence shown here is derived from an EMBL/GenBank/DDBJ whole genome shotgun (WGS) entry which is preliminary data.</text>
</comment>
<evidence type="ECO:0000313" key="1">
    <source>
        <dbReference type="EMBL" id="MBA0875061.1"/>
    </source>
</evidence>
<keyword evidence="2" id="KW-1185">Reference proteome</keyword>
<protein>
    <submittedName>
        <fullName evidence="1">Uncharacterized protein</fullName>
    </submittedName>
</protein>
<name>A0A7J9MVM4_GOSSC</name>
<sequence length="21" mass="2350">MSVIIIWSVPLGSLFVLKEAF</sequence>
<reference evidence="1 2" key="1">
    <citation type="journal article" date="2019" name="Genome Biol. Evol.">
        <title>Insights into the evolution of the New World diploid cottons (Gossypium, subgenus Houzingenia) based on genome sequencing.</title>
        <authorList>
            <person name="Grover C.E."/>
            <person name="Arick M.A. 2nd"/>
            <person name="Thrash A."/>
            <person name="Conover J.L."/>
            <person name="Sanders W.S."/>
            <person name="Peterson D.G."/>
            <person name="Frelichowski J.E."/>
            <person name="Scheffler J.A."/>
            <person name="Scheffler B.E."/>
            <person name="Wendel J.F."/>
        </authorList>
    </citation>
    <scope>NUCLEOTIDE SEQUENCE [LARGE SCALE GENOMIC DNA]</scope>
    <source>
        <strain evidence="1">1</strain>
        <tissue evidence="1">Leaf</tissue>
    </source>
</reference>
<evidence type="ECO:0000313" key="2">
    <source>
        <dbReference type="Proteomes" id="UP000593576"/>
    </source>
</evidence>
<proteinExistence type="predicted"/>
<gene>
    <name evidence="1" type="ORF">Goshw_025806</name>
</gene>
<accession>A0A7J9MVM4</accession>
<dbReference type="AlphaFoldDB" id="A0A7J9MVM4"/>